<sequence length="193" mass="21641">MIEIDNKVVSSEIFEKKFCCDLPSCMGMCCVYGDSGAPLTPDEAITLEKILEQVKPYMTSEGISAVNEQGVAITDTDGDLVTPLIDGKECVFTIFENGIATCAIEKAWNDGKIDFRKPISCHLYPIRAKEYSTFTAINYNQWDICKPARDLGNKLGIPVYKFLKDALIRAYGEEFYHQLEEAEKLLSLQSNEK</sequence>
<accession>A0A7D3XFQ4</accession>
<dbReference type="KEGG" id="ttz:FHG85_10510"/>
<name>A0A7D3XFQ4_9BACT</name>
<proteinExistence type="inferred from homology"/>
<dbReference type="RefSeq" id="WP_173076852.1">
    <property type="nucleotide sequence ID" value="NZ_CP041345.1"/>
</dbReference>
<protein>
    <submittedName>
        <fullName evidence="2">DUF3109 family protein</fullName>
    </submittedName>
</protein>
<evidence type="ECO:0000313" key="3">
    <source>
        <dbReference type="Proteomes" id="UP000500961"/>
    </source>
</evidence>
<organism evidence="2 3">
    <name type="scientific">Tenuifilum thalassicum</name>
    <dbReference type="NCBI Taxonomy" id="2590900"/>
    <lineage>
        <taxon>Bacteria</taxon>
        <taxon>Pseudomonadati</taxon>
        <taxon>Bacteroidota</taxon>
        <taxon>Bacteroidia</taxon>
        <taxon>Bacteroidales</taxon>
        <taxon>Tenuifilaceae</taxon>
        <taxon>Tenuifilum</taxon>
    </lineage>
</organism>
<gene>
    <name evidence="2" type="ORF">FHG85_10510</name>
</gene>
<comment type="similarity">
    <text evidence="1">Belongs to the Rv0495c family.</text>
</comment>
<evidence type="ECO:0000313" key="2">
    <source>
        <dbReference type="EMBL" id="QKG81252.1"/>
    </source>
</evidence>
<dbReference type="Pfam" id="PF11307">
    <property type="entry name" value="DUF3109"/>
    <property type="match status" value="1"/>
</dbReference>
<dbReference type="InterPro" id="IPR021458">
    <property type="entry name" value="Rv0495c"/>
</dbReference>
<dbReference type="EMBL" id="CP041345">
    <property type="protein sequence ID" value="QKG81252.1"/>
    <property type="molecule type" value="Genomic_DNA"/>
</dbReference>
<reference evidence="2 3" key="1">
    <citation type="submission" date="2019-07" db="EMBL/GenBank/DDBJ databases">
        <title>Thalassofilum flectens gen. nov., sp. nov., a novel moderate thermophilic anaerobe from a shallow sea hot spring in Kunashir Island (Russia), representing a new family in the order Bacteroidales, and proposal of Thalassofilacea fam. nov.</title>
        <authorList>
            <person name="Kochetkova T.V."/>
            <person name="Podosokorskaya O.A."/>
            <person name="Novikov A."/>
            <person name="Elcheninov A.G."/>
            <person name="Toshchakov S.V."/>
            <person name="Kublanov I.V."/>
        </authorList>
    </citation>
    <scope>NUCLEOTIDE SEQUENCE [LARGE SCALE GENOMIC DNA]</scope>
    <source>
        <strain evidence="2 3">38-H</strain>
    </source>
</reference>
<evidence type="ECO:0000256" key="1">
    <source>
        <dbReference type="ARBA" id="ARBA00093770"/>
    </source>
</evidence>
<dbReference type="Proteomes" id="UP000500961">
    <property type="component" value="Chromosome"/>
</dbReference>
<keyword evidence="3" id="KW-1185">Reference proteome</keyword>
<dbReference type="AlphaFoldDB" id="A0A7D3XFQ4"/>